<keyword evidence="5" id="KW-1185">Reference proteome</keyword>
<dbReference type="Proteomes" id="UP000815677">
    <property type="component" value="Unassembled WGS sequence"/>
</dbReference>
<evidence type="ECO:0000259" key="2">
    <source>
        <dbReference type="Pfam" id="PF10979"/>
    </source>
</evidence>
<feature type="compositionally biased region" description="Basic residues" evidence="1">
    <location>
        <begin position="30"/>
        <end position="39"/>
    </location>
</feature>
<feature type="compositionally biased region" description="Basic and acidic residues" evidence="1">
    <location>
        <begin position="410"/>
        <end position="426"/>
    </location>
</feature>
<evidence type="ECO:0000256" key="1">
    <source>
        <dbReference type="SAM" id="MobiDB-lite"/>
    </source>
</evidence>
<dbReference type="Pfam" id="PF10979">
    <property type="entry name" value="DUF2786"/>
    <property type="match status" value="1"/>
</dbReference>
<feature type="region of interest" description="Disordered" evidence="1">
    <location>
        <begin position="1"/>
        <end position="54"/>
    </location>
</feature>
<dbReference type="InterPro" id="IPR024498">
    <property type="entry name" value="DUF2786"/>
</dbReference>
<feature type="compositionally biased region" description="Acidic residues" evidence="1">
    <location>
        <begin position="279"/>
        <end position="295"/>
    </location>
</feature>
<gene>
    <name evidence="4" type="ORF">MCHLO_12998</name>
</gene>
<evidence type="ECO:0008006" key="6">
    <source>
        <dbReference type="Google" id="ProtNLM"/>
    </source>
</evidence>
<accession>A0ABQ0LZ62</accession>
<feature type="region of interest" description="Disordered" evidence="1">
    <location>
        <begin position="387"/>
        <end position="426"/>
    </location>
</feature>
<feature type="region of interest" description="Disordered" evidence="1">
    <location>
        <begin position="326"/>
        <end position="357"/>
    </location>
</feature>
<proteinExistence type="predicted"/>
<feature type="domain" description="DUF7168" evidence="3">
    <location>
        <begin position="130"/>
        <end position="228"/>
    </location>
</feature>
<sequence length="426" mass="47357">MKRRLEESDDELELDSEESESEFEIEVRPKAKRARKATQKPKGPSTKAQVTVCATDTPPDVAAARDRVSEMGDAVLSRIRKMLALATHEGTGEAEAKAALRKATKLLNEHSVTQADVLAHETEAEKLERAGQSVVAVCSTVSQDKPVVQYGWVGSMACAINVFFNCQHYSTKFDEPPKIEWTFYGLAEQTVAAAHAFAMCYNLILDWSLFLKGLLLLWCCEWLKSNGQRGKKKRKETGGQEGAGVAEGTRVKVEEVEDEDSFKPLRSSDSNARVKPEPLEADLLDGGDGDDDDDNAPFINETVDADFDAADNMDDFDIDAELEKAKARTEMPPPPADPVPAMVVPKKEEEEDESPWASVQQLVQFRETSIAIGDDFLKQKGIKLHKARKRQPLEFKDSRSSASYHKGKKDARNIDVRRRQITDGDE</sequence>
<feature type="region of interest" description="Disordered" evidence="1">
    <location>
        <begin position="230"/>
        <end position="299"/>
    </location>
</feature>
<reference evidence="4" key="1">
    <citation type="submission" date="2014-09" db="EMBL/GenBank/DDBJ databases">
        <title>Genome sequence of the luminous mushroom Mycena chlorophos for searching fungal bioluminescence genes.</title>
        <authorList>
            <person name="Tanaka Y."/>
            <person name="Kasuga D."/>
            <person name="Oba Y."/>
            <person name="Hase S."/>
            <person name="Sato K."/>
            <person name="Oba Y."/>
            <person name="Sakakibara Y."/>
        </authorList>
    </citation>
    <scope>NUCLEOTIDE SEQUENCE</scope>
</reference>
<organism evidence="4 5">
    <name type="scientific">Mycena chlorophos</name>
    <name type="common">Agaric fungus</name>
    <name type="synonym">Agaricus chlorophos</name>
    <dbReference type="NCBI Taxonomy" id="658473"/>
    <lineage>
        <taxon>Eukaryota</taxon>
        <taxon>Fungi</taxon>
        <taxon>Dikarya</taxon>
        <taxon>Basidiomycota</taxon>
        <taxon>Agaricomycotina</taxon>
        <taxon>Agaricomycetes</taxon>
        <taxon>Agaricomycetidae</taxon>
        <taxon>Agaricales</taxon>
        <taxon>Marasmiineae</taxon>
        <taxon>Mycenaceae</taxon>
        <taxon>Mycena</taxon>
    </lineage>
</organism>
<dbReference type="Pfam" id="PF23771">
    <property type="entry name" value="DUF7168"/>
    <property type="match status" value="1"/>
</dbReference>
<dbReference type="EMBL" id="DF849259">
    <property type="protein sequence ID" value="GAT56340.1"/>
    <property type="molecule type" value="Genomic_DNA"/>
</dbReference>
<name>A0ABQ0LZ62_MYCCL</name>
<evidence type="ECO:0000313" key="5">
    <source>
        <dbReference type="Proteomes" id="UP000815677"/>
    </source>
</evidence>
<feature type="compositionally biased region" description="Acidic residues" evidence="1">
    <location>
        <begin position="7"/>
        <end position="24"/>
    </location>
</feature>
<feature type="domain" description="DUF2786" evidence="2">
    <location>
        <begin position="75"/>
        <end position="114"/>
    </location>
</feature>
<evidence type="ECO:0000259" key="3">
    <source>
        <dbReference type="Pfam" id="PF23771"/>
    </source>
</evidence>
<dbReference type="InterPro" id="IPR055592">
    <property type="entry name" value="DUF7168"/>
</dbReference>
<protein>
    <recommendedName>
        <fullName evidence="6">DUF2786 domain-containing protein</fullName>
    </recommendedName>
</protein>
<evidence type="ECO:0000313" key="4">
    <source>
        <dbReference type="EMBL" id="GAT56340.1"/>
    </source>
</evidence>